<dbReference type="Gene3D" id="3.40.50.150">
    <property type="entry name" value="Vaccinia Virus protein VP39"/>
    <property type="match status" value="1"/>
</dbReference>
<dbReference type="GO" id="GO:0032991">
    <property type="term" value="C:protein-containing complex"/>
    <property type="evidence" value="ECO:0007669"/>
    <property type="project" value="TreeGrafter"/>
</dbReference>
<organism evidence="1">
    <name type="scientific">Clastoptera arizonana</name>
    <name type="common">Arizona spittle bug</name>
    <dbReference type="NCBI Taxonomy" id="38151"/>
    <lineage>
        <taxon>Eukaryota</taxon>
        <taxon>Metazoa</taxon>
        <taxon>Ecdysozoa</taxon>
        <taxon>Arthropoda</taxon>
        <taxon>Hexapoda</taxon>
        <taxon>Insecta</taxon>
        <taxon>Pterygota</taxon>
        <taxon>Neoptera</taxon>
        <taxon>Paraneoptera</taxon>
        <taxon>Hemiptera</taxon>
        <taxon>Auchenorrhyncha</taxon>
        <taxon>Cercopoidea</taxon>
        <taxon>Clastopteridae</taxon>
        <taxon>Clastoptera</taxon>
    </lineage>
</organism>
<sequence length="217" mass="24749">MNCDIYKRDINIDSLNKTLTIYQKEIGEVSCVVWDAALVLSKYLEIISLKKGNNWMKNIKVLELGSGLGCVGLTASCFGADVLMTDLPEALEGLQYNIDTNQVVWSSSGGKAHARPLKWGEQIDLDTIPDIVLFADCIYYEESIKPLMNTLIWITNSETQIILSQEERDTDRQKSLWKNFLDEFVKYFEYKIVPLEEQHPLFNSADICLLQAKKKQS</sequence>
<dbReference type="PANTHER" id="PTHR14614:SF44">
    <property type="entry name" value="PROTEIN N-LYSINE METHYLTRANSFERASE METTL21D"/>
    <property type="match status" value="1"/>
</dbReference>
<dbReference type="Pfam" id="PF10294">
    <property type="entry name" value="Methyltransf_16"/>
    <property type="match status" value="1"/>
</dbReference>
<gene>
    <name evidence="1" type="ORF">g.3740</name>
</gene>
<dbReference type="PANTHER" id="PTHR14614">
    <property type="entry name" value="HEPATOCELLULAR CARCINOMA-ASSOCIATED ANTIGEN"/>
    <property type="match status" value="1"/>
</dbReference>
<evidence type="ECO:0008006" key="2">
    <source>
        <dbReference type="Google" id="ProtNLM"/>
    </source>
</evidence>
<reference evidence="1" key="1">
    <citation type="submission" date="2015-12" db="EMBL/GenBank/DDBJ databases">
        <title>De novo transcriptome assembly of four potential Pierce s Disease insect vectors from Arizona vineyards.</title>
        <authorList>
            <person name="Tassone E.E."/>
        </authorList>
    </citation>
    <scope>NUCLEOTIDE SEQUENCE</scope>
</reference>
<dbReference type="EMBL" id="GEDC01028833">
    <property type="protein sequence ID" value="JAS08465.1"/>
    <property type="molecule type" value="Transcribed_RNA"/>
</dbReference>
<dbReference type="SUPFAM" id="SSF53335">
    <property type="entry name" value="S-adenosyl-L-methionine-dependent methyltransferases"/>
    <property type="match status" value="1"/>
</dbReference>
<proteinExistence type="predicted"/>
<dbReference type="AlphaFoldDB" id="A0A1B6C5F0"/>
<dbReference type="InterPro" id="IPR029063">
    <property type="entry name" value="SAM-dependent_MTases_sf"/>
</dbReference>
<dbReference type="GO" id="GO:0005829">
    <property type="term" value="C:cytosol"/>
    <property type="evidence" value="ECO:0007669"/>
    <property type="project" value="TreeGrafter"/>
</dbReference>
<dbReference type="InterPro" id="IPR019410">
    <property type="entry name" value="Methyltransf_16"/>
</dbReference>
<accession>A0A1B6C5F0</accession>
<name>A0A1B6C5F0_9HEMI</name>
<protein>
    <recommendedName>
        <fullName evidence="2">Methyltransferase-like protein 21D</fullName>
    </recommendedName>
</protein>
<evidence type="ECO:0000313" key="1">
    <source>
        <dbReference type="EMBL" id="JAS08465.1"/>
    </source>
</evidence>